<organism evidence="2 3">
    <name type="scientific">Puccinia coronata f. sp. avenae</name>
    <dbReference type="NCBI Taxonomy" id="200324"/>
    <lineage>
        <taxon>Eukaryota</taxon>
        <taxon>Fungi</taxon>
        <taxon>Dikarya</taxon>
        <taxon>Basidiomycota</taxon>
        <taxon>Pucciniomycotina</taxon>
        <taxon>Pucciniomycetes</taxon>
        <taxon>Pucciniales</taxon>
        <taxon>Pucciniaceae</taxon>
        <taxon>Puccinia</taxon>
    </lineage>
</organism>
<proteinExistence type="predicted"/>
<feature type="compositionally biased region" description="Basic and acidic residues" evidence="1">
    <location>
        <begin position="122"/>
        <end position="131"/>
    </location>
</feature>
<accession>A0A2N5UDB6</accession>
<dbReference type="AlphaFoldDB" id="A0A2N5UDB6"/>
<sequence>MLYGLRGQGDQSTLPDKNQNPTENQNRHSDNPRPSSNNADMDQMRGDISRLQQLFDRLMMVLETSEPTFIPPRSTPHFQPSHPQFHPPPFFHPPPIPPFNYNPHQHYPLDTPHPHHQHHPEHHSDPPRHSTDIPTPSRNPFFGFQHPPFYPDKPPVLGMAGFTRLLNQLSLRTYGFPVIRLTCYLSSAWSGTFFAKIKSSNPRVGVWCGYLVILVIIRPSIGRFLPPWKIGIPRW</sequence>
<evidence type="ECO:0000313" key="3">
    <source>
        <dbReference type="Proteomes" id="UP000235388"/>
    </source>
</evidence>
<feature type="compositionally biased region" description="Polar residues" evidence="1">
    <location>
        <begin position="9"/>
        <end position="24"/>
    </location>
</feature>
<comment type="caution">
    <text evidence="2">The sequence shown here is derived from an EMBL/GenBank/DDBJ whole genome shotgun (WGS) entry which is preliminary data.</text>
</comment>
<name>A0A2N5UDB6_9BASI</name>
<dbReference type="Proteomes" id="UP000235388">
    <property type="component" value="Unassembled WGS sequence"/>
</dbReference>
<dbReference type="EMBL" id="PGCJ01000252">
    <property type="protein sequence ID" value="PLW35735.1"/>
    <property type="molecule type" value="Genomic_DNA"/>
</dbReference>
<evidence type="ECO:0000256" key="1">
    <source>
        <dbReference type="SAM" id="MobiDB-lite"/>
    </source>
</evidence>
<gene>
    <name evidence="2" type="ORF">PCANC_23697</name>
</gene>
<feature type="region of interest" description="Disordered" evidence="1">
    <location>
        <begin position="1"/>
        <end position="42"/>
    </location>
</feature>
<feature type="region of interest" description="Disordered" evidence="1">
    <location>
        <begin position="96"/>
        <end position="135"/>
    </location>
</feature>
<protein>
    <submittedName>
        <fullName evidence="2">Uncharacterized protein</fullName>
    </submittedName>
</protein>
<reference evidence="2 3" key="1">
    <citation type="submission" date="2017-11" db="EMBL/GenBank/DDBJ databases">
        <title>De novo assembly and phasing of dikaryotic genomes from two isolates of Puccinia coronata f. sp. avenae, the causal agent of oat crown rust.</title>
        <authorList>
            <person name="Miller M.E."/>
            <person name="Zhang Y."/>
            <person name="Omidvar V."/>
            <person name="Sperschneider J."/>
            <person name="Schwessinger B."/>
            <person name="Raley C."/>
            <person name="Palmer J.M."/>
            <person name="Garnica D."/>
            <person name="Upadhyaya N."/>
            <person name="Rathjen J."/>
            <person name="Taylor J.M."/>
            <person name="Park R.F."/>
            <person name="Dodds P.N."/>
            <person name="Hirsch C.D."/>
            <person name="Kianian S.F."/>
            <person name="Figueroa M."/>
        </authorList>
    </citation>
    <scope>NUCLEOTIDE SEQUENCE [LARGE SCALE GENOMIC DNA]</scope>
    <source>
        <strain evidence="2">12NC29</strain>
    </source>
</reference>
<keyword evidence="3" id="KW-1185">Reference proteome</keyword>
<evidence type="ECO:0000313" key="2">
    <source>
        <dbReference type="EMBL" id="PLW35735.1"/>
    </source>
</evidence>